<dbReference type="Proteomes" id="UP001054821">
    <property type="component" value="Chromosome 2"/>
</dbReference>
<keyword evidence="3" id="KW-1185">Reference proteome</keyword>
<proteinExistence type="predicted"/>
<evidence type="ECO:0000259" key="1">
    <source>
        <dbReference type="Pfam" id="PF05641"/>
    </source>
</evidence>
<organism evidence="2 3">
    <name type="scientific">Prunus dulcis</name>
    <name type="common">Almond</name>
    <name type="synonym">Amygdalus dulcis</name>
    <dbReference type="NCBI Taxonomy" id="3755"/>
    <lineage>
        <taxon>Eukaryota</taxon>
        <taxon>Viridiplantae</taxon>
        <taxon>Streptophyta</taxon>
        <taxon>Embryophyta</taxon>
        <taxon>Tracheophyta</taxon>
        <taxon>Spermatophyta</taxon>
        <taxon>Magnoliopsida</taxon>
        <taxon>eudicotyledons</taxon>
        <taxon>Gunneridae</taxon>
        <taxon>Pentapetalae</taxon>
        <taxon>rosids</taxon>
        <taxon>fabids</taxon>
        <taxon>Rosales</taxon>
        <taxon>Rosaceae</taxon>
        <taxon>Amygdaloideae</taxon>
        <taxon>Amygdaleae</taxon>
        <taxon>Prunus</taxon>
    </lineage>
</organism>
<sequence length="111" mass="12857">MQHTYLCFIFSDKEFVDLRDKARFRATIVTSPTNSASKKTKRALVEYKSLVTEDGSQQLKEYVDSAYLRPVPPPLGDQNSKTLRRVMWSMRIIKIVTTIPSTEWCLKTLQI</sequence>
<accession>A0AAD4ZGP8</accession>
<name>A0AAD4ZGP8_PRUDU</name>
<dbReference type="AlphaFoldDB" id="A0AAD4ZGP8"/>
<gene>
    <name evidence="2" type="ORF">L3X38_013096</name>
</gene>
<dbReference type="Pfam" id="PF05641">
    <property type="entry name" value="Agenet"/>
    <property type="match status" value="1"/>
</dbReference>
<dbReference type="InterPro" id="IPR008395">
    <property type="entry name" value="Agenet-like_dom"/>
</dbReference>
<reference evidence="2 3" key="1">
    <citation type="journal article" date="2022" name="G3 (Bethesda)">
        <title>Whole-genome sequence and methylome profiling of the almond [Prunus dulcis (Mill.) D.A. Webb] cultivar 'Nonpareil'.</title>
        <authorList>
            <person name="D'Amico-Willman K.M."/>
            <person name="Ouma W.Z."/>
            <person name="Meulia T."/>
            <person name="Sideli G.M."/>
            <person name="Gradziel T.M."/>
            <person name="Fresnedo-Ramirez J."/>
        </authorList>
    </citation>
    <scope>NUCLEOTIDE SEQUENCE [LARGE SCALE GENOMIC DNA]</scope>
    <source>
        <strain evidence="2">Clone GOH B32 T37-40</strain>
    </source>
</reference>
<dbReference type="EMBL" id="JAJFAZ020000002">
    <property type="protein sequence ID" value="KAI5345219.1"/>
    <property type="molecule type" value="Genomic_DNA"/>
</dbReference>
<feature type="domain" description="Agenet-like" evidence="1">
    <location>
        <begin position="24"/>
        <end position="73"/>
    </location>
</feature>
<comment type="caution">
    <text evidence="2">The sequence shown here is derived from an EMBL/GenBank/DDBJ whole genome shotgun (WGS) entry which is preliminary data.</text>
</comment>
<protein>
    <recommendedName>
        <fullName evidence="1">Agenet-like domain-containing protein</fullName>
    </recommendedName>
</protein>
<evidence type="ECO:0000313" key="2">
    <source>
        <dbReference type="EMBL" id="KAI5345219.1"/>
    </source>
</evidence>
<evidence type="ECO:0000313" key="3">
    <source>
        <dbReference type="Proteomes" id="UP001054821"/>
    </source>
</evidence>